<proteinExistence type="predicted"/>
<dbReference type="EMBL" id="JANEYF010002409">
    <property type="protein sequence ID" value="KAJ8946921.1"/>
    <property type="molecule type" value="Genomic_DNA"/>
</dbReference>
<keyword evidence="3" id="KW-1185">Reference proteome</keyword>
<protein>
    <submittedName>
        <fullName evidence="2">Uncharacterized protein</fullName>
    </submittedName>
</protein>
<evidence type="ECO:0000313" key="3">
    <source>
        <dbReference type="Proteomes" id="UP001162156"/>
    </source>
</evidence>
<organism evidence="2 3">
    <name type="scientific">Rhamnusium bicolor</name>
    <dbReference type="NCBI Taxonomy" id="1586634"/>
    <lineage>
        <taxon>Eukaryota</taxon>
        <taxon>Metazoa</taxon>
        <taxon>Ecdysozoa</taxon>
        <taxon>Arthropoda</taxon>
        <taxon>Hexapoda</taxon>
        <taxon>Insecta</taxon>
        <taxon>Pterygota</taxon>
        <taxon>Neoptera</taxon>
        <taxon>Endopterygota</taxon>
        <taxon>Coleoptera</taxon>
        <taxon>Polyphaga</taxon>
        <taxon>Cucujiformia</taxon>
        <taxon>Chrysomeloidea</taxon>
        <taxon>Cerambycidae</taxon>
        <taxon>Lepturinae</taxon>
        <taxon>Rhagiini</taxon>
        <taxon>Rhamnusium</taxon>
    </lineage>
</organism>
<gene>
    <name evidence="2" type="ORF">NQ314_008720</name>
</gene>
<feature type="coiled-coil region" evidence="1">
    <location>
        <begin position="298"/>
        <end position="325"/>
    </location>
</feature>
<comment type="caution">
    <text evidence="2">The sequence shown here is derived from an EMBL/GenBank/DDBJ whole genome shotgun (WGS) entry which is preliminary data.</text>
</comment>
<evidence type="ECO:0000256" key="1">
    <source>
        <dbReference type="SAM" id="Coils"/>
    </source>
</evidence>
<name>A0AAV8Y610_9CUCU</name>
<reference evidence="2" key="1">
    <citation type="journal article" date="2023" name="Insect Mol. Biol.">
        <title>Genome sequencing provides insights into the evolution of gene families encoding plant cell wall-degrading enzymes in longhorned beetles.</title>
        <authorList>
            <person name="Shin N.R."/>
            <person name="Okamura Y."/>
            <person name="Kirsch R."/>
            <person name="Pauchet Y."/>
        </authorList>
    </citation>
    <scope>NUCLEOTIDE SEQUENCE</scope>
    <source>
        <strain evidence="2">RBIC_L_NR</strain>
    </source>
</reference>
<dbReference type="AlphaFoldDB" id="A0AAV8Y610"/>
<feature type="non-terminal residue" evidence="2">
    <location>
        <position position="604"/>
    </location>
</feature>
<dbReference type="Proteomes" id="UP001162156">
    <property type="component" value="Unassembled WGS sequence"/>
</dbReference>
<evidence type="ECO:0000313" key="2">
    <source>
        <dbReference type="EMBL" id="KAJ8946921.1"/>
    </source>
</evidence>
<sequence>MDIKVTLERGEYVKHRAELMKTLKIPKLSDAISALGQPLAQIVFDECDEALKENFGLTPPLDGAGDELWVSPSDLLIGKVVLKPPYTAKHIQALTHQGILNIGRDIEIKFWNEMEMEKERALADQRRHMLDEFEDQLKAEIKLVELREQAACQKEMQRITEEFEARLIEELENLESRLRDEFAELYKEQEIMLREEFGRTLKQEVEKTVQNMTREFLNELDRQKNILASNFKLGLQKAHTQREYDINMEQTKCKESIRQLKHNLECKNIANMMYVLCMERRKCCDEKTAIEKHYEAELEILYNTVKQKDQEIKELTDEKNRQIMEVNLRETCLLEIIRQFQKFINFALRASPTQAEFLLSVEKMMIFELADAVLKSGFKDLTHRDEILPWMTEKICKGQKVSGLEMKDYHDCFNEVSPPIPPDAELGPDDFLPAFKYKEKLYVREDFRNMISQGIEISQSNQLWSKDVEILMDTLKKSVSSINTEVEQDPAVVSKRSSIKPDMASLQTVNFSQIGKVEKEPAILATRCSVELLKKKGSIRYVEQKKTDDECLEGSGDERSQVEENASSIIRDIMLKVSDTSFNIIKRKYSDQQEVASVALSKVE</sequence>
<accession>A0AAV8Y610</accession>
<keyword evidence="1" id="KW-0175">Coiled coil</keyword>